<name>A0ABY3RG46_9BRAD</name>
<keyword evidence="4 6" id="KW-1133">Transmembrane helix</keyword>
<feature type="transmembrane region" description="Helical" evidence="6">
    <location>
        <begin position="221"/>
        <end position="245"/>
    </location>
</feature>
<reference evidence="8" key="1">
    <citation type="journal article" date="2024" name="Antonie Van Leeuwenhoek">
        <title>Bradyrhizobium ontarionense sp. nov., a novel bacterial symbiont isolated from Aeschynomene indica (Indian jointvetch), harbours photosynthesis, nitrogen fixation and nitrous oxide (N2O) reductase genes.</title>
        <authorList>
            <person name="Bromfield E.S.P."/>
            <person name="Cloutier S."/>
        </authorList>
    </citation>
    <scope>NUCLEOTIDE SEQUENCE</scope>
    <source>
        <strain evidence="8">A19</strain>
    </source>
</reference>
<dbReference type="InterPro" id="IPR036259">
    <property type="entry name" value="MFS_trans_sf"/>
</dbReference>
<evidence type="ECO:0000256" key="1">
    <source>
        <dbReference type="ARBA" id="ARBA00004651"/>
    </source>
</evidence>
<dbReference type="SUPFAM" id="SSF103473">
    <property type="entry name" value="MFS general substrate transporter"/>
    <property type="match status" value="1"/>
</dbReference>
<evidence type="ECO:0000259" key="7">
    <source>
        <dbReference type="PROSITE" id="PS50850"/>
    </source>
</evidence>
<feature type="transmembrane region" description="Helical" evidence="6">
    <location>
        <begin position="111"/>
        <end position="133"/>
    </location>
</feature>
<feature type="transmembrane region" description="Helical" evidence="6">
    <location>
        <begin position="45"/>
        <end position="70"/>
    </location>
</feature>
<keyword evidence="9" id="KW-1185">Reference proteome</keyword>
<evidence type="ECO:0000256" key="6">
    <source>
        <dbReference type="SAM" id="Phobius"/>
    </source>
</evidence>
<dbReference type="Pfam" id="PF07690">
    <property type="entry name" value="MFS_1"/>
    <property type="match status" value="1"/>
</dbReference>
<dbReference type="Gene3D" id="1.20.1250.20">
    <property type="entry name" value="MFS general substrate transporter like domains"/>
    <property type="match status" value="1"/>
</dbReference>
<dbReference type="PANTHER" id="PTHR43124">
    <property type="entry name" value="PURINE EFFLUX PUMP PBUE"/>
    <property type="match status" value="1"/>
</dbReference>
<evidence type="ECO:0000256" key="3">
    <source>
        <dbReference type="ARBA" id="ARBA00022692"/>
    </source>
</evidence>
<feature type="domain" description="Major facilitator superfamily (MFS) profile" evidence="7">
    <location>
        <begin position="16"/>
        <end position="396"/>
    </location>
</feature>
<dbReference type="PANTHER" id="PTHR43124:SF3">
    <property type="entry name" value="CHLORAMPHENICOL EFFLUX PUMP RV0191"/>
    <property type="match status" value="1"/>
</dbReference>
<sequence>MHQTVAKPSQQRFPPAVNIIALAGFSAALSTRALDPVLPHVAEDFAISITTAAGIAAGYALIYALIQPAIGAAADLFGKARLMTLCLALLGVASILGALATSFPLLFASRILAGIASGGVFPVALGLTSDLVAPDKRQVAIGRTLAGSMAGNLLGATASGIIGDLVGWRGVLAILGALGLIASFAVAAGFRGASVTHVPTTDLAALRKGYRTIFTNPNSRFCFSAVFVEGCCVFGLFPFIASFLFDLGETSLSIAGIVIAGFAVGGLFYTFTVSNFLPRLGVKGMMITGASLVGLQLAALAFGPGWKLQIGCMLLMGWGFYMIHGCLQVFASELSIEARATAMSLHSFFFFMGQTVGPIAYGFGLVHGGKQPTLIIAAALMVALGFACAALLRQRPPADAATTSQPSRS</sequence>
<keyword evidence="2" id="KW-1003">Cell membrane</keyword>
<dbReference type="InterPro" id="IPR050189">
    <property type="entry name" value="MFS_Efflux_Transporters"/>
</dbReference>
<dbReference type="EMBL" id="CP088156">
    <property type="protein sequence ID" value="UFZ05967.1"/>
    <property type="molecule type" value="Genomic_DNA"/>
</dbReference>
<keyword evidence="5 6" id="KW-0472">Membrane</keyword>
<accession>A0ABY3RG46</accession>
<dbReference type="InterPro" id="IPR011701">
    <property type="entry name" value="MFS"/>
</dbReference>
<proteinExistence type="predicted"/>
<dbReference type="PROSITE" id="PS50850">
    <property type="entry name" value="MFS"/>
    <property type="match status" value="1"/>
</dbReference>
<dbReference type="RefSeq" id="WP_231324586.1">
    <property type="nucleotide sequence ID" value="NZ_CP088156.1"/>
</dbReference>
<feature type="transmembrane region" description="Helical" evidence="6">
    <location>
        <begin position="284"/>
        <end position="302"/>
    </location>
</feature>
<keyword evidence="3 6" id="KW-0812">Transmembrane</keyword>
<evidence type="ECO:0000256" key="2">
    <source>
        <dbReference type="ARBA" id="ARBA00022475"/>
    </source>
</evidence>
<comment type="subcellular location">
    <subcellularLocation>
        <location evidence="1">Cell membrane</location>
        <topology evidence="1">Multi-pass membrane protein</topology>
    </subcellularLocation>
</comment>
<dbReference type="Proteomes" id="UP001431010">
    <property type="component" value="Chromosome"/>
</dbReference>
<feature type="transmembrane region" description="Helical" evidence="6">
    <location>
        <begin position="373"/>
        <end position="392"/>
    </location>
</feature>
<feature type="transmembrane region" description="Helical" evidence="6">
    <location>
        <begin position="251"/>
        <end position="272"/>
    </location>
</feature>
<gene>
    <name evidence="8" type="ORF">LQG66_06555</name>
</gene>
<evidence type="ECO:0000256" key="4">
    <source>
        <dbReference type="ARBA" id="ARBA00022989"/>
    </source>
</evidence>
<feature type="transmembrane region" description="Helical" evidence="6">
    <location>
        <begin position="308"/>
        <end position="331"/>
    </location>
</feature>
<dbReference type="CDD" id="cd17324">
    <property type="entry name" value="MFS_NepI_like"/>
    <property type="match status" value="1"/>
</dbReference>
<evidence type="ECO:0000313" key="9">
    <source>
        <dbReference type="Proteomes" id="UP001431010"/>
    </source>
</evidence>
<feature type="transmembrane region" description="Helical" evidence="6">
    <location>
        <begin position="168"/>
        <end position="190"/>
    </location>
</feature>
<feature type="transmembrane region" description="Helical" evidence="6">
    <location>
        <begin position="145"/>
        <end position="162"/>
    </location>
</feature>
<feature type="transmembrane region" description="Helical" evidence="6">
    <location>
        <begin position="82"/>
        <end position="105"/>
    </location>
</feature>
<feature type="transmembrane region" description="Helical" evidence="6">
    <location>
        <begin position="12"/>
        <end position="33"/>
    </location>
</feature>
<feature type="transmembrane region" description="Helical" evidence="6">
    <location>
        <begin position="343"/>
        <end position="361"/>
    </location>
</feature>
<organism evidence="8 9">
    <name type="scientific">Bradyrhizobium ontarionense</name>
    <dbReference type="NCBI Taxonomy" id="2898149"/>
    <lineage>
        <taxon>Bacteria</taxon>
        <taxon>Pseudomonadati</taxon>
        <taxon>Pseudomonadota</taxon>
        <taxon>Alphaproteobacteria</taxon>
        <taxon>Hyphomicrobiales</taxon>
        <taxon>Nitrobacteraceae</taxon>
        <taxon>Bradyrhizobium</taxon>
    </lineage>
</organism>
<evidence type="ECO:0000256" key="5">
    <source>
        <dbReference type="ARBA" id="ARBA00023136"/>
    </source>
</evidence>
<dbReference type="InterPro" id="IPR020846">
    <property type="entry name" value="MFS_dom"/>
</dbReference>
<protein>
    <submittedName>
        <fullName evidence="8">MFS transporter</fullName>
    </submittedName>
</protein>
<evidence type="ECO:0000313" key="8">
    <source>
        <dbReference type="EMBL" id="UFZ05967.1"/>
    </source>
</evidence>